<organism evidence="3 4">
    <name type="scientific">Nocardia mexicana</name>
    <dbReference type="NCBI Taxonomy" id="279262"/>
    <lineage>
        <taxon>Bacteria</taxon>
        <taxon>Bacillati</taxon>
        <taxon>Actinomycetota</taxon>
        <taxon>Actinomycetes</taxon>
        <taxon>Mycobacteriales</taxon>
        <taxon>Nocardiaceae</taxon>
        <taxon>Nocardia</taxon>
    </lineage>
</organism>
<accession>A0A370GNG7</accession>
<dbReference type="InterPro" id="IPR005693">
    <property type="entry name" value="Mce"/>
</dbReference>
<dbReference type="GO" id="GO:0005576">
    <property type="term" value="C:extracellular region"/>
    <property type="evidence" value="ECO:0007669"/>
    <property type="project" value="TreeGrafter"/>
</dbReference>
<evidence type="ECO:0000259" key="1">
    <source>
        <dbReference type="Pfam" id="PF02470"/>
    </source>
</evidence>
<evidence type="ECO:0000313" key="3">
    <source>
        <dbReference type="EMBL" id="RDI45268.1"/>
    </source>
</evidence>
<dbReference type="RefSeq" id="WP_068019883.1">
    <property type="nucleotide sequence ID" value="NZ_QQAZ01000013.1"/>
</dbReference>
<evidence type="ECO:0000259" key="2">
    <source>
        <dbReference type="Pfam" id="PF11887"/>
    </source>
</evidence>
<dbReference type="GO" id="GO:0051701">
    <property type="term" value="P:biological process involved in interaction with host"/>
    <property type="evidence" value="ECO:0007669"/>
    <property type="project" value="TreeGrafter"/>
</dbReference>
<dbReference type="OrthoDB" id="338143at2"/>
<name>A0A370GNG7_9NOCA</name>
<dbReference type="STRING" id="1210089.GCA_001613165_03061"/>
<dbReference type="PANTHER" id="PTHR33371:SF17">
    <property type="entry name" value="MCE-FAMILY PROTEIN MCE1B"/>
    <property type="match status" value="1"/>
</dbReference>
<keyword evidence="4" id="KW-1185">Reference proteome</keyword>
<dbReference type="Pfam" id="PF02470">
    <property type="entry name" value="MlaD"/>
    <property type="match status" value="1"/>
</dbReference>
<protein>
    <submittedName>
        <fullName evidence="3">Phospholipid/cholesterol/gamma-HCH transport system substrate-binding protein</fullName>
    </submittedName>
</protein>
<proteinExistence type="predicted"/>
<dbReference type="AlphaFoldDB" id="A0A370GNG7"/>
<dbReference type="InterPro" id="IPR024516">
    <property type="entry name" value="Mce_C"/>
</dbReference>
<dbReference type="Proteomes" id="UP000255355">
    <property type="component" value="Unassembled WGS sequence"/>
</dbReference>
<gene>
    <name evidence="3" type="ORF">DFR68_11337</name>
</gene>
<dbReference type="InterPro" id="IPR052336">
    <property type="entry name" value="MlaD_Phospholipid_Transporter"/>
</dbReference>
<dbReference type="EMBL" id="QQAZ01000013">
    <property type="protein sequence ID" value="RDI45268.1"/>
    <property type="molecule type" value="Genomic_DNA"/>
</dbReference>
<sequence length="341" mass="36226">MIKTRTAVHVFSLFVALALIASYTIWSTLQRSVPGDTHRYAATFDNVLGLRTGDDVRMAGVRVGRVDAIDFDPNRKARVQFRIQSRQHLTTATKAAIRYQNLIGQRYVALLPGTGGVDPLPPGGAIPLGRTESSFDVSTLLAGFEPLFSVLQPDDVNSLSETLVQALQGDNVSLSALITQAAGLASTFKQRDDILGAVITNLSGVVAGLANRSGELETLITQSRALVTGLYEQGEALKPAVEQVSASTTQLADLIAQVAPGMAQAQRYATTGVDLLLANGSRLDQAAVELPYVLAGLARISGNGTYINSYVCGLDVSLWGVLFPRGLFSRIGGNAHSEVCR</sequence>
<dbReference type="Pfam" id="PF11887">
    <property type="entry name" value="Mce4_CUP1"/>
    <property type="match status" value="1"/>
</dbReference>
<dbReference type="NCBIfam" id="TIGR00996">
    <property type="entry name" value="Mtu_fam_mce"/>
    <property type="match status" value="1"/>
</dbReference>
<dbReference type="PANTHER" id="PTHR33371">
    <property type="entry name" value="INTERMEMBRANE PHOSPHOLIPID TRANSPORT SYSTEM BINDING PROTEIN MLAD-RELATED"/>
    <property type="match status" value="1"/>
</dbReference>
<feature type="domain" description="Mce/MlaD" evidence="1">
    <location>
        <begin position="37"/>
        <end position="113"/>
    </location>
</feature>
<reference evidence="3 4" key="1">
    <citation type="submission" date="2018-07" db="EMBL/GenBank/DDBJ databases">
        <title>Genomic Encyclopedia of Type Strains, Phase IV (KMG-IV): sequencing the most valuable type-strain genomes for metagenomic binning, comparative biology and taxonomic classification.</title>
        <authorList>
            <person name="Goeker M."/>
        </authorList>
    </citation>
    <scope>NUCLEOTIDE SEQUENCE [LARGE SCALE GENOMIC DNA]</scope>
    <source>
        <strain evidence="3 4">DSM 44952</strain>
    </source>
</reference>
<comment type="caution">
    <text evidence="3">The sequence shown here is derived from an EMBL/GenBank/DDBJ whole genome shotgun (WGS) entry which is preliminary data.</text>
</comment>
<evidence type="ECO:0000313" key="4">
    <source>
        <dbReference type="Proteomes" id="UP000255355"/>
    </source>
</evidence>
<dbReference type="InterPro" id="IPR003399">
    <property type="entry name" value="Mce/MlaD"/>
</dbReference>
<feature type="domain" description="Mammalian cell entry C-terminal" evidence="2">
    <location>
        <begin position="119"/>
        <end position="265"/>
    </location>
</feature>